<sequence length="563" mass="57726">MKPISVAAVLVVCLMVAGCSTGTRDGTAVKAGETSTAGPRPVPTVVVLDASDSMNTADAPGPRIDAARSAVQTLAGSLPSGTRFGVVAFGSQMDARSTKRARGCTDVTTPVPLAPLDGAALTTALNGLHARGFTPIANALRSAADQIPRGSAASIVLVSDGRSTCAPDPCDTARDIHTDRPDLLISAVGFRTDHPSLQCIADAGGGAFVTADNAAQLNARLSAVQNSRDAATRLSTTSRDGIEIGATLADVRSGHADFPSQGRRDGDRTVYVWKDCEYVFDAAGKLIEIAPGSPPGSAGVTIDGVAAGTPGSRAVELYGEPRSDEGGVAVFVADEKAGTGYRIGYGGGSGKVADGTVTTVVLCGCLPGATAGTDESTGDTEVVKLIAVNKRGEAINGFRRHPYLVGSFIGNGWCEVGAGALTKGVYRCGTSNADSWAACWVADKTIVLCSKDPNDPVLSPFSVSQDMIATPAPTQNPGPWKVTLASGAECTVRSGGSWPVPPEGYSWTHSCTKGSVNSFLVRRDDDGLMFDKSGGTWKALETDGTSMPTLTPVKKVVYTAAEQ</sequence>
<evidence type="ECO:0000256" key="1">
    <source>
        <dbReference type="SAM" id="SignalP"/>
    </source>
</evidence>
<dbReference type="InterPro" id="IPR036465">
    <property type="entry name" value="vWFA_dom_sf"/>
</dbReference>
<feature type="chain" id="PRO_5038489765" description="VWFA domain-containing protein" evidence="1">
    <location>
        <begin position="23"/>
        <end position="563"/>
    </location>
</feature>
<dbReference type="Gene3D" id="3.40.50.410">
    <property type="entry name" value="von Willebrand factor, type A domain"/>
    <property type="match status" value="1"/>
</dbReference>
<dbReference type="InterPro" id="IPR051266">
    <property type="entry name" value="CLCR"/>
</dbReference>
<gene>
    <name evidence="3" type="ORF">nbrc107696_24520</name>
</gene>
<accession>A0A7I9V9C7</accession>
<evidence type="ECO:0000313" key="3">
    <source>
        <dbReference type="EMBL" id="GEE02006.1"/>
    </source>
</evidence>
<comment type="caution">
    <text evidence="3">The sequence shown here is derived from an EMBL/GenBank/DDBJ whole genome shotgun (WGS) entry which is preliminary data.</text>
</comment>
<dbReference type="EMBL" id="BJOV01000005">
    <property type="protein sequence ID" value="GEE02006.1"/>
    <property type="molecule type" value="Genomic_DNA"/>
</dbReference>
<dbReference type="SMART" id="SM00327">
    <property type="entry name" value="VWA"/>
    <property type="match status" value="1"/>
</dbReference>
<dbReference type="InterPro" id="IPR002035">
    <property type="entry name" value="VWF_A"/>
</dbReference>
<keyword evidence="1" id="KW-0732">Signal</keyword>
<name>A0A7I9V9C7_9ACTN</name>
<feature type="domain" description="VWFA" evidence="2">
    <location>
        <begin position="43"/>
        <end position="224"/>
    </location>
</feature>
<dbReference type="AlphaFoldDB" id="A0A7I9V9C7"/>
<evidence type="ECO:0000259" key="2">
    <source>
        <dbReference type="PROSITE" id="PS50234"/>
    </source>
</evidence>
<reference evidence="4" key="1">
    <citation type="submission" date="2019-06" db="EMBL/GenBank/DDBJ databases">
        <title>Gordonia isolated from sludge of a wastewater treatment plant.</title>
        <authorList>
            <person name="Tamura T."/>
            <person name="Aoyama K."/>
            <person name="Kang Y."/>
            <person name="Saito S."/>
            <person name="Akiyama N."/>
            <person name="Yazawa K."/>
            <person name="Gonoi T."/>
            <person name="Mikami Y."/>
        </authorList>
    </citation>
    <scope>NUCLEOTIDE SEQUENCE [LARGE SCALE GENOMIC DNA]</scope>
    <source>
        <strain evidence="4">NBRC 107696</strain>
    </source>
</reference>
<dbReference type="RefSeq" id="WP_161895781.1">
    <property type="nucleotide sequence ID" value="NZ_BJOV01000005.1"/>
</dbReference>
<dbReference type="Proteomes" id="UP000444960">
    <property type="component" value="Unassembled WGS sequence"/>
</dbReference>
<dbReference type="SUPFAM" id="SSF53300">
    <property type="entry name" value="vWA-like"/>
    <property type="match status" value="1"/>
</dbReference>
<evidence type="ECO:0000313" key="4">
    <source>
        <dbReference type="Proteomes" id="UP000444960"/>
    </source>
</evidence>
<dbReference type="PROSITE" id="PS51257">
    <property type="entry name" value="PROKAR_LIPOPROTEIN"/>
    <property type="match status" value="1"/>
</dbReference>
<protein>
    <recommendedName>
        <fullName evidence="2">VWFA domain-containing protein</fullName>
    </recommendedName>
</protein>
<dbReference type="PROSITE" id="PS50234">
    <property type="entry name" value="VWFA"/>
    <property type="match status" value="1"/>
</dbReference>
<dbReference type="Pfam" id="PF13519">
    <property type="entry name" value="VWA_2"/>
    <property type="match status" value="1"/>
</dbReference>
<feature type="signal peptide" evidence="1">
    <location>
        <begin position="1"/>
        <end position="22"/>
    </location>
</feature>
<dbReference type="PANTHER" id="PTHR10579:SF43">
    <property type="entry name" value="ZINC FINGER (C3HC4-TYPE RING FINGER) FAMILY PROTEIN"/>
    <property type="match status" value="1"/>
</dbReference>
<dbReference type="OrthoDB" id="4227770at2"/>
<dbReference type="PANTHER" id="PTHR10579">
    <property type="entry name" value="CALCIUM-ACTIVATED CHLORIDE CHANNEL REGULATOR"/>
    <property type="match status" value="1"/>
</dbReference>
<proteinExistence type="predicted"/>
<keyword evidence="4" id="KW-1185">Reference proteome</keyword>
<organism evidence="3 4">
    <name type="scientific">Gordonia spumicola</name>
    <dbReference type="NCBI Taxonomy" id="589161"/>
    <lineage>
        <taxon>Bacteria</taxon>
        <taxon>Bacillati</taxon>
        <taxon>Actinomycetota</taxon>
        <taxon>Actinomycetes</taxon>
        <taxon>Mycobacteriales</taxon>
        <taxon>Gordoniaceae</taxon>
        <taxon>Gordonia</taxon>
    </lineage>
</organism>